<dbReference type="CTD" id="189865"/>
<dbReference type="OrthoDB" id="10399719at2759"/>
<organism evidence="2 3">
    <name type="scientific">Caenorhabditis elegans</name>
    <dbReference type="NCBI Taxonomy" id="6239"/>
    <lineage>
        <taxon>Eukaryota</taxon>
        <taxon>Metazoa</taxon>
        <taxon>Ecdysozoa</taxon>
        <taxon>Nematoda</taxon>
        <taxon>Chromadorea</taxon>
        <taxon>Rhabditida</taxon>
        <taxon>Rhabditina</taxon>
        <taxon>Rhabditomorpha</taxon>
        <taxon>Rhabditoidea</taxon>
        <taxon>Rhabditidae</taxon>
        <taxon>Peloderinae</taxon>
        <taxon>Caenorhabditis</taxon>
    </lineage>
</organism>
<evidence type="ECO:0000313" key="4">
    <source>
        <dbReference type="WormBase" id="Y43F8A.1"/>
    </source>
</evidence>
<accession>Q9XWL6</accession>
<dbReference type="Bgee" id="WBGene00012808">
    <property type="expression patterns" value="Expressed in larva and 4 other cell types or tissues"/>
</dbReference>
<gene>
    <name evidence="2 4" type="primary">nssp-72</name>
    <name evidence="2" type="ORF">CELE_Y43F8A.1</name>
    <name evidence="4" type="ORF">Y43F8A.1</name>
</gene>
<dbReference type="eggNOG" id="ENOG502TJ6V">
    <property type="taxonomic scope" value="Eukaryota"/>
</dbReference>
<dbReference type="InParanoid" id="Q9XWL6"/>
<dbReference type="HOGENOM" id="CLU_2906189_0_0_1"/>
<feature type="chain" id="PRO_5004336996" evidence="1">
    <location>
        <begin position="21"/>
        <end position="62"/>
    </location>
</feature>
<dbReference type="RefSeq" id="NP_507769.1">
    <property type="nucleotide sequence ID" value="NM_075368.2"/>
</dbReference>
<evidence type="ECO:0000256" key="1">
    <source>
        <dbReference type="SAM" id="SignalP"/>
    </source>
</evidence>
<dbReference type="GeneID" id="189865"/>
<dbReference type="PIR" id="T26847">
    <property type="entry name" value="T26847"/>
</dbReference>
<feature type="signal peptide" evidence="1">
    <location>
        <begin position="1"/>
        <end position="20"/>
    </location>
</feature>
<dbReference type="AlphaFoldDB" id="Q9XWL6"/>
<keyword evidence="1" id="KW-0732">Signal</keyword>
<dbReference type="PaxDb" id="6239-Y43F8A.1"/>
<dbReference type="OMA" id="DMMDEPK"/>
<dbReference type="KEGG" id="cel:CELE_Y43F8A.1"/>
<sequence>MKIAVFLVVFALFIGVFVQGQRVFDMMDEKASNPGGRSAIYQRKSYLQPFYNAPTQLFWRRY</sequence>
<dbReference type="AGR" id="WB:WBGene00012808"/>
<dbReference type="Proteomes" id="UP000001940">
    <property type="component" value="Chromosome V"/>
</dbReference>
<name>Q9XWL6_CAEEL</name>
<dbReference type="FunCoup" id="Q9XWL6">
    <property type="interactions" value="107"/>
</dbReference>
<evidence type="ECO:0000313" key="2">
    <source>
        <dbReference type="EMBL" id="CAA21640.1"/>
    </source>
</evidence>
<proteinExistence type="predicted"/>
<reference evidence="2 3" key="1">
    <citation type="journal article" date="1998" name="Science">
        <title>Genome sequence of the nematode C. elegans: a platform for investigating biology.</title>
        <authorList>
            <consortium name="The C. elegans sequencing consortium"/>
            <person name="Sulson J.E."/>
            <person name="Waterston R."/>
        </authorList>
    </citation>
    <scope>NUCLEOTIDE SEQUENCE [LARGE SCALE GENOMIC DNA]</scope>
    <source>
        <strain evidence="2 3">Bristol N2</strain>
    </source>
</reference>
<keyword evidence="3" id="KW-1185">Reference proteome</keyword>
<protein>
    <submittedName>
        <fullName evidence="2">Neuropeptide-Like Protein</fullName>
    </submittedName>
</protein>
<dbReference type="WormBase" id="Y43F8A.1">
    <property type="protein sequence ID" value="CE21880"/>
    <property type="gene ID" value="WBGene00012808"/>
    <property type="gene designation" value="nssp-72"/>
</dbReference>
<dbReference type="UCSC" id="Y43F8A.1">
    <property type="organism name" value="c. elegans"/>
</dbReference>
<evidence type="ECO:0000313" key="3">
    <source>
        <dbReference type="Proteomes" id="UP000001940"/>
    </source>
</evidence>
<dbReference type="EMBL" id="BX284605">
    <property type="protein sequence ID" value="CAA21640.1"/>
    <property type="molecule type" value="Genomic_DNA"/>
</dbReference>